<keyword evidence="8" id="KW-0560">Oxidoreductase</keyword>
<proteinExistence type="inferred from homology"/>
<dbReference type="EC" id="1.13.11.5" evidence="4"/>
<feature type="domain" description="Homogentisate 1,2-dioxygenase N-terminal" evidence="14">
    <location>
        <begin position="1"/>
        <end position="94"/>
    </location>
</feature>
<evidence type="ECO:0000313" key="16">
    <source>
        <dbReference type="Proteomes" id="UP001159405"/>
    </source>
</evidence>
<evidence type="ECO:0000256" key="12">
    <source>
        <dbReference type="ARBA" id="ARBA00033225"/>
    </source>
</evidence>
<evidence type="ECO:0000256" key="4">
    <source>
        <dbReference type="ARBA" id="ARBA00013127"/>
    </source>
</evidence>
<dbReference type="PANTHER" id="PTHR11056">
    <property type="entry name" value="HOMOGENTISATE 1,2-DIOXYGENASE"/>
    <property type="match status" value="1"/>
</dbReference>
<comment type="cofactor">
    <cofactor evidence="1">
        <name>Fe cation</name>
        <dbReference type="ChEBI" id="CHEBI:24875"/>
    </cofactor>
</comment>
<evidence type="ECO:0000256" key="8">
    <source>
        <dbReference type="ARBA" id="ARBA00023002"/>
    </source>
</evidence>
<reference evidence="15 16" key="1">
    <citation type="submission" date="2022-05" db="EMBL/GenBank/DDBJ databases">
        <authorList>
            <consortium name="Genoscope - CEA"/>
            <person name="William W."/>
        </authorList>
    </citation>
    <scope>NUCLEOTIDE SEQUENCE [LARGE SCALE GENOMIC DNA]</scope>
</reference>
<evidence type="ECO:0000256" key="2">
    <source>
        <dbReference type="ARBA" id="ARBA00004704"/>
    </source>
</evidence>
<evidence type="ECO:0000259" key="13">
    <source>
        <dbReference type="Pfam" id="PF04209"/>
    </source>
</evidence>
<dbReference type="InterPro" id="IPR046452">
    <property type="entry name" value="HgmA_N"/>
</dbReference>
<evidence type="ECO:0000313" key="15">
    <source>
        <dbReference type="EMBL" id="CAH3032495.1"/>
    </source>
</evidence>
<dbReference type="Proteomes" id="UP001159405">
    <property type="component" value="Unassembled WGS sequence"/>
</dbReference>
<sequence>IRFSVEISEPSRGYILEVFDVHFVLPHRGPTGANGLANPRDFLTPVAWFEDRDVPSGFPVISKFQGKLFKAIQGHSPFHVVAWHGNYSPYKYNLSCFNVINTVSFDHCDPSIFTVLTCPSLKPGVAIADFIIFPPRWSVAENTFRPPYYHRRRIFPGGGSLHSMMTPHGPDKDCFEKAQAFMFESSLSMAIPKWGNETCQKVDHDYYKVWEPLEKHFDPNWKPDEEKKES</sequence>
<dbReference type="PANTHER" id="PTHR11056:SF0">
    <property type="entry name" value="HOMOGENTISATE 1,2-DIOXYGENASE"/>
    <property type="match status" value="1"/>
</dbReference>
<evidence type="ECO:0000256" key="10">
    <source>
        <dbReference type="ARBA" id="ARBA00030235"/>
    </source>
</evidence>
<comment type="caution">
    <text evidence="15">The sequence shown here is derived from an EMBL/GenBank/DDBJ whole genome shotgun (WGS) entry which is preliminary data.</text>
</comment>
<comment type="similarity">
    <text evidence="3">Belongs to the homogentisate dioxygenase family.</text>
</comment>
<evidence type="ECO:0000256" key="9">
    <source>
        <dbReference type="ARBA" id="ARBA00023004"/>
    </source>
</evidence>
<gene>
    <name evidence="15" type="ORF">PLOB_00000570</name>
</gene>
<keyword evidence="9" id="KW-0408">Iron</keyword>
<evidence type="ECO:0000256" key="11">
    <source>
        <dbReference type="ARBA" id="ARBA00030437"/>
    </source>
</evidence>
<feature type="non-terminal residue" evidence="15">
    <location>
        <position position="1"/>
    </location>
</feature>
<keyword evidence="16" id="KW-1185">Reference proteome</keyword>
<evidence type="ECO:0000256" key="3">
    <source>
        <dbReference type="ARBA" id="ARBA00007757"/>
    </source>
</evidence>
<keyword evidence="6" id="KW-0479">Metal-binding</keyword>
<protein>
    <recommendedName>
        <fullName evidence="5">Homogentisate 1,2-dioxygenase</fullName>
        <ecNumber evidence="4">1.13.11.5</ecNumber>
    </recommendedName>
    <alternativeName>
        <fullName evidence="10">Homogentisate oxygenase</fullName>
    </alternativeName>
    <alternativeName>
        <fullName evidence="11">Homogentisic acid oxidase</fullName>
    </alternativeName>
    <alternativeName>
        <fullName evidence="12">Homogentisicase</fullName>
    </alternativeName>
</protein>
<accession>A0ABN8MNI0</accession>
<dbReference type="InterPro" id="IPR005708">
    <property type="entry name" value="Homogentis_dOase"/>
</dbReference>
<evidence type="ECO:0000256" key="7">
    <source>
        <dbReference type="ARBA" id="ARBA00022964"/>
    </source>
</evidence>
<keyword evidence="7" id="KW-0223">Dioxygenase</keyword>
<organism evidence="15 16">
    <name type="scientific">Porites lobata</name>
    <dbReference type="NCBI Taxonomy" id="104759"/>
    <lineage>
        <taxon>Eukaryota</taxon>
        <taxon>Metazoa</taxon>
        <taxon>Cnidaria</taxon>
        <taxon>Anthozoa</taxon>
        <taxon>Hexacorallia</taxon>
        <taxon>Scleractinia</taxon>
        <taxon>Fungiina</taxon>
        <taxon>Poritidae</taxon>
        <taxon>Porites</taxon>
    </lineage>
</organism>
<feature type="domain" description="Homogentisate 1,2-dioxygenase C-terminal" evidence="13">
    <location>
        <begin position="155"/>
        <end position="217"/>
    </location>
</feature>
<dbReference type="EMBL" id="CALNXK010000001">
    <property type="protein sequence ID" value="CAH3032495.1"/>
    <property type="molecule type" value="Genomic_DNA"/>
</dbReference>
<dbReference type="Pfam" id="PF20510">
    <property type="entry name" value="HgmA_N"/>
    <property type="match status" value="1"/>
</dbReference>
<comment type="pathway">
    <text evidence="2">Amino-acid degradation; L-phenylalanine degradation; acetoacetate and fumarate from L-phenylalanine: step 4/6.</text>
</comment>
<name>A0ABN8MNI0_9CNID</name>
<dbReference type="InterPro" id="IPR014710">
    <property type="entry name" value="RmlC-like_jellyroll"/>
</dbReference>
<dbReference type="SUPFAM" id="SSF51182">
    <property type="entry name" value="RmlC-like cupins"/>
    <property type="match status" value="1"/>
</dbReference>
<dbReference type="Pfam" id="PF04209">
    <property type="entry name" value="HgmA_C"/>
    <property type="match status" value="2"/>
</dbReference>
<evidence type="ECO:0000256" key="6">
    <source>
        <dbReference type="ARBA" id="ARBA00022723"/>
    </source>
</evidence>
<evidence type="ECO:0000259" key="14">
    <source>
        <dbReference type="Pfam" id="PF20510"/>
    </source>
</evidence>
<feature type="domain" description="Homogentisate 1,2-dioxygenase C-terminal" evidence="13">
    <location>
        <begin position="96"/>
        <end position="152"/>
    </location>
</feature>
<dbReference type="InterPro" id="IPR046451">
    <property type="entry name" value="HgmA_C"/>
</dbReference>
<evidence type="ECO:0000256" key="1">
    <source>
        <dbReference type="ARBA" id="ARBA00001962"/>
    </source>
</evidence>
<evidence type="ECO:0000256" key="5">
    <source>
        <dbReference type="ARBA" id="ARBA00018757"/>
    </source>
</evidence>
<dbReference type="Gene3D" id="2.60.120.10">
    <property type="entry name" value="Jelly Rolls"/>
    <property type="match status" value="2"/>
</dbReference>
<dbReference type="InterPro" id="IPR011051">
    <property type="entry name" value="RmlC_Cupin_sf"/>
</dbReference>